<dbReference type="InterPro" id="IPR040624">
    <property type="entry name" value="HalOD1"/>
</dbReference>
<dbReference type="Proteomes" id="UP001595921">
    <property type="component" value="Unassembled WGS sequence"/>
</dbReference>
<dbReference type="RefSeq" id="WP_267621939.1">
    <property type="nucleotide sequence ID" value="NZ_JAODIW010000006.1"/>
</dbReference>
<proteinExistence type="predicted"/>
<dbReference type="EMBL" id="JBHSDS010000003">
    <property type="protein sequence ID" value="MFC4356896.1"/>
    <property type="molecule type" value="Genomic_DNA"/>
</dbReference>
<gene>
    <name evidence="3" type="ORF">ACFO0N_02920</name>
</gene>
<feature type="compositionally biased region" description="Basic and acidic residues" evidence="1">
    <location>
        <begin position="1"/>
        <end position="15"/>
    </location>
</feature>
<sequence length="120" mass="12987">MLEYRHTIDGKDEATAPHTTDTTDDPDGTADPVTSPSRLVYRADDDQALSTAVAFAVAEFREVDPVALAGDTVLGRTVDLGALDDLQSRSADETEWSFEFTLPEERVTVESNGRIVVASD</sequence>
<accession>A0ABD5P808</accession>
<organism evidence="3 4">
    <name type="scientific">Halobium salinum</name>
    <dbReference type="NCBI Taxonomy" id="1364940"/>
    <lineage>
        <taxon>Archaea</taxon>
        <taxon>Methanobacteriati</taxon>
        <taxon>Methanobacteriota</taxon>
        <taxon>Stenosarchaea group</taxon>
        <taxon>Halobacteria</taxon>
        <taxon>Halobacteriales</taxon>
        <taxon>Haloferacaceae</taxon>
        <taxon>Halobium</taxon>
    </lineage>
</organism>
<feature type="domain" description="Halobacterial output" evidence="2">
    <location>
        <begin position="46"/>
        <end position="118"/>
    </location>
</feature>
<dbReference type="AlphaFoldDB" id="A0ABD5P808"/>
<reference evidence="3 4" key="1">
    <citation type="journal article" date="2019" name="Int. J. Syst. Evol. Microbiol.">
        <title>The Global Catalogue of Microorganisms (GCM) 10K type strain sequencing project: providing services to taxonomists for standard genome sequencing and annotation.</title>
        <authorList>
            <consortium name="The Broad Institute Genomics Platform"/>
            <consortium name="The Broad Institute Genome Sequencing Center for Infectious Disease"/>
            <person name="Wu L."/>
            <person name="Ma J."/>
        </authorList>
    </citation>
    <scope>NUCLEOTIDE SEQUENCE [LARGE SCALE GENOMIC DNA]</scope>
    <source>
        <strain evidence="3 4">CGMCC 1.12553</strain>
    </source>
</reference>
<name>A0ABD5P808_9EURY</name>
<evidence type="ECO:0000256" key="1">
    <source>
        <dbReference type="SAM" id="MobiDB-lite"/>
    </source>
</evidence>
<dbReference type="Pfam" id="PF18545">
    <property type="entry name" value="HalOD1"/>
    <property type="match status" value="1"/>
</dbReference>
<protein>
    <submittedName>
        <fullName evidence="3">HalOD1 output domain-containing protein</fullName>
    </submittedName>
</protein>
<keyword evidence="4" id="KW-1185">Reference proteome</keyword>
<evidence type="ECO:0000259" key="2">
    <source>
        <dbReference type="Pfam" id="PF18545"/>
    </source>
</evidence>
<comment type="caution">
    <text evidence="3">The sequence shown here is derived from an EMBL/GenBank/DDBJ whole genome shotgun (WGS) entry which is preliminary data.</text>
</comment>
<evidence type="ECO:0000313" key="3">
    <source>
        <dbReference type="EMBL" id="MFC4356896.1"/>
    </source>
</evidence>
<feature type="region of interest" description="Disordered" evidence="1">
    <location>
        <begin position="1"/>
        <end position="35"/>
    </location>
</feature>
<evidence type="ECO:0000313" key="4">
    <source>
        <dbReference type="Proteomes" id="UP001595921"/>
    </source>
</evidence>